<dbReference type="Pfam" id="PF12705">
    <property type="entry name" value="PDDEXK_1"/>
    <property type="match status" value="1"/>
</dbReference>
<evidence type="ECO:0000313" key="3">
    <source>
        <dbReference type="Proteomes" id="UP000281547"/>
    </source>
</evidence>
<dbReference type="AlphaFoldDB" id="A0A433X8C1"/>
<evidence type="ECO:0000313" key="2">
    <source>
        <dbReference type="EMBL" id="RUT30316.1"/>
    </source>
</evidence>
<dbReference type="InterPro" id="IPR027417">
    <property type="entry name" value="P-loop_NTPase"/>
</dbReference>
<dbReference type="NCBIfam" id="TIGR02786">
    <property type="entry name" value="addB_alphas"/>
    <property type="match status" value="1"/>
</dbReference>
<dbReference type="SUPFAM" id="SSF52540">
    <property type="entry name" value="P-loop containing nucleoside triphosphate hydrolases"/>
    <property type="match status" value="1"/>
</dbReference>
<dbReference type="OrthoDB" id="9780606at2"/>
<dbReference type="RefSeq" id="WP_127189097.1">
    <property type="nucleotide sequence ID" value="NZ_RZNJ01000004.1"/>
</dbReference>
<dbReference type="InterPro" id="IPR014153">
    <property type="entry name" value="Ds_break_AddB"/>
</dbReference>
<feature type="domain" description="PD-(D/E)XK endonuclease-like" evidence="1">
    <location>
        <begin position="729"/>
        <end position="970"/>
    </location>
</feature>
<sequence length="1008" mass="107709">MSRQSLFTIAPDAPFLPLLAQRILDGTLLSGWAQDDPFWLADVTIILPTRRARLALADALARAGHGLLPDIRTFGGEAEDEEPFLPPFDAPALPRQMPALTRRLELARLVAAWAHSPAGLSGFASPPNAAEILWLADSLSGLIDDFTTEAVDLARLGDIAPESLAANWQQTLRFLGIVLEAWPMHLAAHGAADAPALRNLRLARQAAAAPHLFGDRPVIAAGSTGSIPATADLLAAIARLPRGVVVLPGLDTGLSPEAHARLLDPARTNHGHPQYGLARLLRRFATTPEAVTELAPPGSGRRALIRAALAPAEETALWASTRPGPEALEAMSAGLAILAARTADEEARAVAIAAREGLEAGRTVGIVTPDRNLARRIAAELARFNVRVDDTAGTPLFQSPAGRLMRSLLALAANGCTAVDLMALLNNRAARLGLPRAELARRADLLERGLLRGQRLLPGLSGLRAALAASAEGRLERPALKLEPADREAIGDLLDRLDALIAPVIARIEAQGLTAPALSGVLHAAFAAAVEGLDPPLVGTHEIGLWADGLAGAGTPGPVIAPVALDAVLSALMAGVTVRPQRPGREDIAIWGTLEARLQNPDRLILAGLNEDVWPEPADPGPWLSRGMRLAAGLEPPERRQGLAAHDFEMALGNGETILAFAERLGSGPAMPSRLVQRLEAYLGEARADAVRARGAHWLDLARRLDHVAVPIPAMRPLPRPRADLRPRRLSITEVETLFRSPYDLYARHVLALRPLEPLGTDPGGRERGSLVHAVFARFVEEGHDPADPAALETLETMAREIFAGLEAIAARRDIWLRRFSVAAEAFLDFERARAPFVRSRHAEIAGRMAFPDLDGFTLTGRADRVDRLMDGRLEIIDFKTGTLPDPGAMVRLEAPQLPLEAAMARAGALGAPDEPGPGETAALTYIKIGLGPDAFTVTPFRTGEDQGVMDAADEALRRLQGHVSALLLADHLPMAARIRPDPRQRFRGDYDHLARTAEWTAIEGEAD</sequence>
<organism evidence="2 3">
    <name type="scientific">Arsenicitalea aurantiaca</name>
    <dbReference type="NCBI Taxonomy" id="1783274"/>
    <lineage>
        <taxon>Bacteria</taxon>
        <taxon>Pseudomonadati</taxon>
        <taxon>Pseudomonadota</taxon>
        <taxon>Alphaproteobacteria</taxon>
        <taxon>Hyphomicrobiales</taxon>
        <taxon>Devosiaceae</taxon>
        <taxon>Arsenicitalea</taxon>
    </lineage>
</organism>
<evidence type="ECO:0000259" key="1">
    <source>
        <dbReference type="Pfam" id="PF12705"/>
    </source>
</evidence>
<dbReference type="InterPro" id="IPR011335">
    <property type="entry name" value="Restrct_endonuc-II-like"/>
</dbReference>
<dbReference type="InterPro" id="IPR038726">
    <property type="entry name" value="PDDEXK_AddAB-type"/>
</dbReference>
<proteinExistence type="predicted"/>
<dbReference type="EMBL" id="RZNJ01000004">
    <property type="protein sequence ID" value="RUT30316.1"/>
    <property type="molecule type" value="Genomic_DNA"/>
</dbReference>
<name>A0A433X8C1_9HYPH</name>
<dbReference type="Proteomes" id="UP000281547">
    <property type="component" value="Unassembled WGS sequence"/>
</dbReference>
<dbReference type="SUPFAM" id="SSF52980">
    <property type="entry name" value="Restriction endonuclease-like"/>
    <property type="match status" value="1"/>
</dbReference>
<comment type="caution">
    <text evidence="2">The sequence shown here is derived from an EMBL/GenBank/DDBJ whole genome shotgun (WGS) entry which is preliminary data.</text>
</comment>
<reference evidence="2 3" key="1">
    <citation type="journal article" date="2016" name="Int. J. Syst. Evol. Microbiol.">
        <title>Arsenicitalea aurantiaca gen. nov., sp. nov., a new member of the family Hyphomicrobiaceae, isolated from high-arsenic sediment.</title>
        <authorList>
            <person name="Mu Y."/>
            <person name="Zhou L."/>
            <person name="Zeng X.C."/>
            <person name="Liu L."/>
            <person name="Pan Y."/>
            <person name="Chen X."/>
            <person name="Wang J."/>
            <person name="Li S."/>
            <person name="Li W.J."/>
            <person name="Wang Y."/>
        </authorList>
    </citation>
    <scope>NUCLEOTIDE SEQUENCE [LARGE SCALE GENOMIC DNA]</scope>
    <source>
        <strain evidence="2 3">42-50</strain>
    </source>
</reference>
<protein>
    <submittedName>
        <fullName evidence="2">Double-strand break repair protein AddB</fullName>
    </submittedName>
</protein>
<keyword evidence="3" id="KW-1185">Reference proteome</keyword>
<dbReference type="InterPro" id="IPR011604">
    <property type="entry name" value="PDDEXK-like_dom_sf"/>
</dbReference>
<dbReference type="Gene3D" id="3.90.320.10">
    <property type="match status" value="1"/>
</dbReference>
<gene>
    <name evidence="2" type="primary">addB</name>
    <name evidence="2" type="ORF">EMQ25_13480</name>
</gene>
<accession>A0A433X8C1</accession>